<accession>A0A8J7KGK0</accession>
<evidence type="ECO:0008006" key="5">
    <source>
        <dbReference type="Google" id="ProtNLM"/>
    </source>
</evidence>
<evidence type="ECO:0000256" key="1">
    <source>
        <dbReference type="SAM" id="Phobius"/>
    </source>
</evidence>
<feature type="transmembrane region" description="Helical" evidence="1">
    <location>
        <begin position="237"/>
        <end position="257"/>
    </location>
</feature>
<feature type="signal peptide" evidence="2">
    <location>
        <begin position="1"/>
        <end position="24"/>
    </location>
</feature>
<evidence type="ECO:0000313" key="3">
    <source>
        <dbReference type="EMBL" id="MBG6137460.1"/>
    </source>
</evidence>
<protein>
    <recommendedName>
        <fullName evidence="5">LPXTG-motif cell wall-anchored protein</fullName>
    </recommendedName>
</protein>
<keyword evidence="1" id="KW-0472">Membrane</keyword>
<name>A0A8J7KGK0_9ACTN</name>
<reference evidence="3" key="1">
    <citation type="submission" date="2020-11" db="EMBL/GenBank/DDBJ databases">
        <title>Sequencing the genomes of 1000 actinobacteria strains.</title>
        <authorList>
            <person name="Klenk H.-P."/>
        </authorList>
    </citation>
    <scope>NUCLEOTIDE SEQUENCE</scope>
    <source>
        <strain evidence="3">DSM 45356</strain>
    </source>
</reference>
<dbReference type="AlphaFoldDB" id="A0A8J7KGK0"/>
<dbReference type="RefSeq" id="WP_197004328.1">
    <property type="nucleotide sequence ID" value="NZ_BONS01000020.1"/>
</dbReference>
<evidence type="ECO:0000256" key="2">
    <source>
        <dbReference type="SAM" id="SignalP"/>
    </source>
</evidence>
<gene>
    <name evidence="3" type="ORF">IW245_003654</name>
</gene>
<dbReference type="Proteomes" id="UP000622552">
    <property type="component" value="Unassembled WGS sequence"/>
</dbReference>
<keyword evidence="4" id="KW-1185">Reference proteome</keyword>
<dbReference type="EMBL" id="JADOUF010000001">
    <property type="protein sequence ID" value="MBG6137460.1"/>
    <property type="molecule type" value="Genomic_DNA"/>
</dbReference>
<keyword evidence="1" id="KW-0812">Transmembrane</keyword>
<evidence type="ECO:0000313" key="4">
    <source>
        <dbReference type="Proteomes" id="UP000622552"/>
    </source>
</evidence>
<proteinExistence type="predicted"/>
<comment type="caution">
    <text evidence="3">The sequence shown here is derived from an EMBL/GenBank/DDBJ whole genome shotgun (WGS) entry which is preliminary data.</text>
</comment>
<organism evidence="3 4">
    <name type="scientific">Longispora fulva</name>
    <dbReference type="NCBI Taxonomy" id="619741"/>
    <lineage>
        <taxon>Bacteria</taxon>
        <taxon>Bacillati</taxon>
        <taxon>Actinomycetota</taxon>
        <taxon>Actinomycetes</taxon>
        <taxon>Micromonosporales</taxon>
        <taxon>Micromonosporaceae</taxon>
        <taxon>Longispora</taxon>
    </lineage>
</organism>
<keyword evidence="2" id="KW-0732">Signal</keyword>
<sequence>MRLHTLFAGLGVATALLLAAPATAAPGIAGPTAADLATARAAASLGDAPTRLARFFVQLDEHAAGRSVALTGDGADRAAAAKSPSLTGAAEAVYSLNPAFVAGDRSAPVALFAYATVEARSADGQRASVWIAQPGGSTWEAVNISSTVDEVAYPRQAGADLVFTEPQVNAWYKVHDGRVVPLNDTARAIVGAGVGLAGYQDVVHGRYGDKLPGSDYANQGKLGGFGVAAPETTDNSAAWAGLGVLTASGVVGAVLIVSRRRRETA</sequence>
<feature type="chain" id="PRO_5035311210" description="LPXTG-motif cell wall-anchored protein" evidence="2">
    <location>
        <begin position="25"/>
        <end position="265"/>
    </location>
</feature>
<keyword evidence="1" id="KW-1133">Transmembrane helix</keyword>